<dbReference type="InterPro" id="IPR018201">
    <property type="entry name" value="Ketoacyl_synth_AS"/>
</dbReference>
<evidence type="ECO:0000256" key="42">
    <source>
        <dbReference type="ARBA" id="ARBA00049263"/>
    </source>
</evidence>
<dbReference type="GO" id="GO:0141148">
    <property type="term" value="F:enoyl-[acyl-carrier-protein] reductase (NADPH) activity"/>
    <property type="evidence" value="ECO:0007669"/>
    <property type="project" value="UniProtKB-EC"/>
</dbReference>
<dbReference type="InterPro" id="IPR020807">
    <property type="entry name" value="PKS_DH"/>
</dbReference>
<dbReference type="Pfam" id="PF14765">
    <property type="entry name" value="PS-DH"/>
    <property type="match status" value="1"/>
</dbReference>
<dbReference type="SMART" id="SM00826">
    <property type="entry name" value="PKS_DH"/>
    <property type="match status" value="1"/>
</dbReference>
<dbReference type="GO" id="GO:0006633">
    <property type="term" value="P:fatty acid biosynthetic process"/>
    <property type="evidence" value="ECO:0007669"/>
    <property type="project" value="InterPro"/>
</dbReference>
<dbReference type="InterPro" id="IPR036291">
    <property type="entry name" value="NAD(P)-bd_dom_sf"/>
</dbReference>
<evidence type="ECO:0000256" key="3">
    <source>
        <dbReference type="ARBA" id="ARBA00022553"/>
    </source>
</evidence>
<evidence type="ECO:0000256" key="45">
    <source>
        <dbReference type="ARBA" id="ARBA00049449"/>
    </source>
</evidence>
<evidence type="ECO:0000256" key="15">
    <source>
        <dbReference type="ARBA" id="ARBA00023401"/>
    </source>
</evidence>
<dbReference type="PROSITE" id="PS00606">
    <property type="entry name" value="KS3_1"/>
    <property type="match status" value="1"/>
</dbReference>
<keyword evidence="7" id="KW-0511">Multifunctional enzyme</keyword>
<evidence type="ECO:0000256" key="11">
    <source>
        <dbReference type="ARBA" id="ARBA00023388"/>
    </source>
</evidence>
<evidence type="ECO:0000256" key="30">
    <source>
        <dbReference type="ARBA" id="ARBA00048281"/>
    </source>
</evidence>
<comment type="catalytic activity">
    <reaction evidence="27">
        <text>3-oxobutanoyl-[ACP] + NADPH + H(+) = (3R)-hydroxybutanoyl-[ACP] + NADP(+)</text>
        <dbReference type="Rhea" id="RHEA:41804"/>
        <dbReference type="Rhea" id="RHEA-COMP:9625"/>
        <dbReference type="Rhea" id="RHEA-COMP:9626"/>
        <dbReference type="ChEBI" id="CHEBI:15378"/>
        <dbReference type="ChEBI" id="CHEBI:57783"/>
        <dbReference type="ChEBI" id="CHEBI:58349"/>
        <dbReference type="ChEBI" id="CHEBI:78450"/>
        <dbReference type="ChEBI" id="CHEBI:78451"/>
    </reaction>
    <physiologicalReaction direction="left-to-right" evidence="27">
        <dbReference type="Rhea" id="RHEA:41805"/>
    </physiologicalReaction>
</comment>
<comment type="function">
    <text evidence="48">Involved in production of the polyketide antibiotic thailandamide.</text>
</comment>
<dbReference type="GO" id="GO:0016297">
    <property type="term" value="F:fatty acyl-[ACP] hydrolase activity"/>
    <property type="evidence" value="ECO:0007669"/>
    <property type="project" value="UniProtKB-EC"/>
</dbReference>
<comment type="catalytic activity">
    <reaction evidence="45">
        <text>butanoyl-[ACP] + malonyl-[ACP] + H(+) = 3-oxohexanoyl-[ACP] + holo-[ACP] + CO2</text>
        <dbReference type="Rhea" id="RHEA:41820"/>
        <dbReference type="Rhea" id="RHEA-COMP:9623"/>
        <dbReference type="Rhea" id="RHEA-COMP:9628"/>
        <dbReference type="Rhea" id="RHEA-COMP:9629"/>
        <dbReference type="Rhea" id="RHEA-COMP:9685"/>
        <dbReference type="ChEBI" id="CHEBI:15378"/>
        <dbReference type="ChEBI" id="CHEBI:16526"/>
        <dbReference type="ChEBI" id="CHEBI:64479"/>
        <dbReference type="ChEBI" id="CHEBI:78449"/>
        <dbReference type="ChEBI" id="CHEBI:78454"/>
        <dbReference type="ChEBI" id="CHEBI:78456"/>
    </reaction>
    <physiologicalReaction direction="left-to-right" evidence="45">
        <dbReference type="Rhea" id="RHEA:41821"/>
    </physiologicalReaction>
</comment>
<dbReference type="Pfam" id="PF13602">
    <property type="entry name" value="ADH_zinc_N_2"/>
    <property type="match status" value="1"/>
</dbReference>
<evidence type="ECO:0000256" key="5">
    <source>
        <dbReference type="ARBA" id="ARBA00022799"/>
    </source>
</evidence>
<dbReference type="InterPro" id="IPR013154">
    <property type="entry name" value="ADH-like_N"/>
</dbReference>
<comment type="catalytic activity">
    <reaction evidence="14">
        <text>(3R)-hydroxyoctadecanoyl-[ACP] = (2E)-octadecenoyl-[ACP] + H2O</text>
        <dbReference type="Rhea" id="RHEA:41924"/>
        <dbReference type="Rhea" id="RHEA-COMP:9654"/>
        <dbReference type="Rhea" id="RHEA-COMP:9655"/>
        <dbReference type="ChEBI" id="CHEBI:15377"/>
        <dbReference type="ChEBI" id="CHEBI:78488"/>
        <dbReference type="ChEBI" id="CHEBI:78489"/>
    </reaction>
    <physiologicalReaction direction="left-to-right" evidence="14">
        <dbReference type="Rhea" id="RHEA:41925"/>
    </physiologicalReaction>
</comment>
<evidence type="ECO:0000256" key="34">
    <source>
        <dbReference type="ARBA" id="ARBA00048571"/>
    </source>
</evidence>
<evidence type="ECO:0000256" key="26">
    <source>
        <dbReference type="ARBA" id="ARBA00047897"/>
    </source>
</evidence>
<evidence type="ECO:0000256" key="24">
    <source>
        <dbReference type="ARBA" id="ARBA00047578"/>
    </source>
</evidence>
<comment type="catalytic activity">
    <reaction evidence="40">
        <text>decanoyl-[ACP] + malonyl-[ACP] + H(+) = 3-oxododecanoyl-[ACP] + holo-[ACP] + CO2</text>
        <dbReference type="Rhea" id="RHEA:41868"/>
        <dbReference type="Rhea" id="RHEA-COMP:9623"/>
        <dbReference type="Rhea" id="RHEA-COMP:9640"/>
        <dbReference type="Rhea" id="RHEA-COMP:9641"/>
        <dbReference type="Rhea" id="RHEA-COMP:9685"/>
        <dbReference type="ChEBI" id="CHEBI:15378"/>
        <dbReference type="ChEBI" id="CHEBI:16526"/>
        <dbReference type="ChEBI" id="CHEBI:64479"/>
        <dbReference type="ChEBI" id="CHEBI:78449"/>
        <dbReference type="ChEBI" id="CHEBI:78468"/>
        <dbReference type="ChEBI" id="CHEBI:78469"/>
    </reaction>
    <physiologicalReaction direction="left-to-right" evidence="40">
        <dbReference type="Rhea" id="RHEA:41869"/>
    </physiologicalReaction>
</comment>
<evidence type="ECO:0000256" key="23">
    <source>
        <dbReference type="ARBA" id="ARBA00047500"/>
    </source>
</evidence>
<dbReference type="PANTHER" id="PTHR45681">
    <property type="entry name" value="POLYKETIDE SYNTHASE 44-RELATED"/>
    <property type="match status" value="1"/>
</dbReference>
<evidence type="ECO:0000256" key="46">
    <source>
        <dbReference type="ARBA" id="ARBA00049521"/>
    </source>
</evidence>
<dbReference type="Pfam" id="PF08240">
    <property type="entry name" value="ADH_N"/>
    <property type="match status" value="1"/>
</dbReference>
<dbReference type="PROSITE" id="PS50075">
    <property type="entry name" value="CARRIER"/>
    <property type="match status" value="1"/>
</dbReference>
<dbReference type="InterPro" id="IPR029058">
    <property type="entry name" value="AB_hydrolase_fold"/>
</dbReference>
<evidence type="ECO:0000259" key="51">
    <source>
        <dbReference type="PROSITE" id="PS52004"/>
    </source>
</evidence>
<evidence type="ECO:0000256" key="10">
    <source>
        <dbReference type="ARBA" id="ARBA00023373"/>
    </source>
</evidence>
<comment type="catalytic activity">
    <reaction evidence="32">
        <text>(2E)-octenoyl-[ACP] + NADPH + H(+) = octanoyl-[ACP] + NADP(+)</text>
        <dbReference type="Rhea" id="RHEA:41848"/>
        <dbReference type="Rhea" id="RHEA-COMP:9635"/>
        <dbReference type="Rhea" id="RHEA-COMP:9636"/>
        <dbReference type="ChEBI" id="CHEBI:15378"/>
        <dbReference type="ChEBI" id="CHEBI:57783"/>
        <dbReference type="ChEBI" id="CHEBI:58349"/>
        <dbReference type="ChEBI" id="CHEBI:78462"/>
        <dbReference type="ChEBI" id="CHEBI:78463"/>
    </reaction>
    <physiologicalReaction direction="left-to-right" evidence="32">
        <dbReference type="Rhea" id="RHEA:41849"/>
    </physiologicalReaction>
</comment>
<dbReference type="CDD" id="cd00833">
    <property type="entry name" value="PKS"/>
    <property type="match status" value="1"/>
</dbReference>
<dbReference type="Pfam" id="PF00975">
    <property type="entry name" value="Thioesterase"/>
    <property type="match status" value="1"/>
</dbReference>
<comment type="catalytic activity">
    <reaction evidence="11">
        <text>(3R)-hydroxydecanoyl-[ACP] = (2E)-decenoyl-[ACP] + H2O</text>
        <dbReference type="Rhea" id="RHEA:41860"/>
        <dbReference type="Rhea" id="RHEA-COMP:9638"/>
        <dbReference type="Rhea" id="RHEA-COMP:9639"/>
        <dbReference type="ChEBI" id="CHEBI:15377"/>
        <dbReference type="ChEBI" id="CHEBI:78466"/>
        <dbReference type="ChEBI" id="CHEBI:78467"/>
    </reaction>
    <physiologicalReaction direction="left-to-right" evidence="11">
        <dbReference type="Rhea" id="RHEA:41861"/>
    </physiologicalReaction>
</comment>
<evidence type="ECO:0000259" key="50">
    <source>
        <dbReference type="PROSITE" id="PS50075"/>
    </source>
</evidence>
<dbReference type="InterPro" id="IPR014030">
    <property type="entry name" value="Ketoacyl_synth_N"/>
</dbReference>
<comment type="catalytic activity">
    <reaction evidence="35">
        <text>a 2,3-saturated acyl-[ACP] + NADP(+) = a (2E)-enoyl-[ACP] + NADPH + H(+)</text>
        <dbReference type="Rhea" id="RHEA:22564"/>
        <dbReference type="Rhea" id="RHEA-COMP:9925"/>
        <dbReference type="Rhea" id="RHEA-COMP:9926"/>
        <dbReference type="ChEBI" id="CHEBI:15378"/>
        <dbReference type="ChEBI" id="CHEBI:57783"/>
        <dbReference type="ChEBI" id="CHEBI:58349"/>
        <dbReference type="ChEBI" id="CHEBI:78784"/>
        <dbReference type="ChEBI" id="CHEBI:78785"/>
        <dbReference type="EC" id="1.3.1.39"/>
    </reaction>
    <physiologicalReaction direction="right-to-left" evidence="35">
        <dbReference type="Rhea" id="RHEA:22566"/>
    </physiologicalReaction>
</comment>
<comment type="catalytic activity">
    <reaction evidence="9">
        <text>(3R)-hydroxydodecanoyl-[ACP] = (2E)-dodecenoyl-[ACP] + H2O</text>
        <dbReference type="Rhea" id="RHEA:41876"/>
        <dbReference type="Rhea" id="RHEA-COMP:9642"/>
        <dbReference type="Rhea" id="RHEA-COMP:9643"/>
        <dbReference type="ChEBI" id="CHEBI:15377"/>
        <dbReference type="ChEBI" id="CHEBI:78470"/>
        <dbReference type="ChEBI" id="CHEBI:78472"/>
    </reaction>
    <physiologicalReaction direction="left-to-right" evidence="9">
        <dbReference type="Rhea" id="RHEA:41877"/>
    </physiologicalReaction>
</comment>
<feature type="active site" description="Proton donor; for dehydratase activity" evidence="49">
    <location>
        <position position="1109"/>
    </location>
</feature>
<dbReference type="Pfam" id="PF21089">
    <property type="entry name" value="PKS_DH_N"/>
    <property type="match status" value="1"/>
</dbReference>
<comment type="catalytic activity">
    <reaction evidence="20">
        <text>a (3R)-hydroxyacyl-[ACP] + NADP(+) = a 3-oxoacyl-[ACP] + NADPH + H(+)</text>
        <dbReference type="Rhea" id="RHEA:17397"/>
        <dbReference type="Rhea" id="RHEA-COMP:9916"/>
        <dbReference type="Rhea" id="RHEA-COMP:9945"/>
        <dbReference type="ChEBI" id="CHEBI:15378"/>
        <dbReference type="ChEBI" id="CHEBI:57783"/>
        <dbReference type="ChEBI" id="CHEBI:58349"/>
        <dbReference type="ChEBI" id="CHEBI:78776"/>
        <dbReference type="ChEBI" id="CHEBI:78827"/>
        <dbReference type="EC" id="1.1.1.100"/>
    </reaction>
    <physiologicalReaction direction="right-to-left" evidence="20">
        <dbReference type="Rhea" id="RHEA:17399"/>
    </physiologicalReaction>
</comment>
<dbReference type="SUPFAM" id="SSF55048">
    <property type="entry name" value="Probable ACP-binding domain of malonyl-CoA ACP transacylase"/>
    <property type="match status" value="1"/>
</dbReference>
<evidence type="ECO:0000256" key="32">
    <source>
        <dbReference type="ARBA" id="ARBA00048420"/>
    </source>
</evidence>
<dbReference type="Gene3D" id="1.10.1200.10">
    <property type="entry name" value="ACP-like"/>
    <property type="match status" value="1"/>
</dbReference>
<gene>
    <name evidence="53" type="ORF">HNQ88_003808</name>
</gene>
<dbReference type="RefSeq" id="WP_309940894.1">
    <property type="nucleotide sequence ID" value="NZ_AP025306.1"/>
</dbReference>
<comment type="catalytic activity">
    <reaction evidence="28">
        <text>acetyl-[ACP] + malonyl-[ACP] + H(+) = 3-oxobutanoyl-[ACP] + holo-[ACP] + CO2</text>
        <dbReference type="Rhea" id="RHEA:41800"/>
        <dbReference type="Rhea" id="RHEA-COMP:9621"/>
        <dbReference type="Rhea" id="RHEA-COMP:9623"/>
        <dbReference type="Rhea" id="RHEA-COMP:9625"/>
        <dbReference type="Rhea" id="RHEA-COMP:9685"/>
        <dbReference type="ChEBI" id="CHEBI:15378"/>
        <dbReference type="ChEBI" id="CHEBI:16526"/>
        <dbReference type="ChEBI" id="CHEBI:64479"/>
        <dbReference type="ChEBI" id="CHEBI:78446"/>
        <dbReference type="ChEBI" id="CHEBI:78449"/>
        <dbReference type="ChEBI" id="CHEBI:78450"/>
    </reaction>
    <physiologicalReaction direction="left-to-right" evidence="28">
        <dbReference type="Rhea" id="RHEA:41801"/>
    </physiologicalReaction>
</comment>
<dbReference type="GO" id="GO:0004316">
    <property type="term" value="F:3-oxoacyl-[acyl-carrier-protein] reductase (NADPH) activity"/>
    <property type="evidence" value="ECO:0007669"/>
    <property type="project" value="UniProtKB-EC"/>
</dbReference>
<comment type="pathway">
    <text evidence="1">Lipid metabolism.</text>
</comment>
<comment type="catalytic activity">
    <reaction evidence="31">
        <text>tetradecanoyl-[ACP] + H2O = tetradecanoate + holo-[ACP] + H(+)</text>
        <dbReference type="Rhea" id="RHEA:30123"/>
        <dbReference type="Rhea" id="RHEA-COMP:9648"/>
        <dbReference type="Rhea" id="RHEA-COMP:9685"/>
        <dbReference type="ChEBI" id="CHEBI:15377"/>
        <dbReference type="ChEBI" id="CHEBI:15378"/>
        <dbReference type="ChEBI" id="CHEBI:30807"/>
        <dbReference type="ChEBI" id="CHEBI:64479"/>
        <dbReference type="ChEBI" id="CHEBI:78477"/>
        <dbReference type="EC" id="3.1.2.14"/>
    </reaction>
    <physiologicalReaction direction="left-to-right" evidence="31">
        <dbReference type="Rhea" id="RHEA:30124"/>
    </physiologicalReaction>
</comment>
<evidence type="ECO:0000256" key="33">
    <source>
        <dbReference type="ARBA" id="ARBA00048506"/>
    </source>
</evidence>
<dbReference type="InterPro" id="IPR032821">
    <property type="entry name" value="PKS_assoc"/>
</dbReference>
<evidence type="ECO:0000256" key="8">
    <source>
        <dbReference type="ARBA" id="ARBA00023332"/>
    </source>
</evidence>
<comment type="catalytic activity">
    <reaction evidence="41">
        <text>(2E)-tetradecenoyl-[ACP] + NADPH + H(+) = tetradecanoyl-[ACP] + NADP(+)</text>
        <dbReference type="Rhea" id="RHEA:41896"/>
        <dbReference type="Rhea" id="RHEA-COMP:9647"/>
        <dbReference type="Rhea" id="RHEA-COMP:9648"/>
        <dbReference type="ChEBI" id="CHEBI:15378"/>
        <dbReference type="ChEBI" id="CHEBI:57783"/>
        <dbReference type="ChEBI" id="CHEBI:58349"/>
        <dbReference type="ChEBI" id="CHEBI:78475"/>
        <dbReference type="ChEBI" id="CHEBI:78477"/>
    </reaction>
    <physiologicalReaction direction="left-to-right" evidence="41">
        <dbReference type="Rhea" id="RHEA:41897"/>
    </physiologicalReaction>
</comment>
<comment type="catalytic activity">
    <reaction evidence="47">
        <text>octanoyl-[ACP] + malonyl-[ACP] + H(+) = 3-oxodecanoyl-[ACP] + holo-[ACP] + CO2</text>
        <dbReference type="Rhea" id="RHEA:41852"/>
        <dbReference type="Rhea" id="RHEA-COMP:9623"/>
        <dbReference type="Rhea" id="RHEA-COMP:9636"/>
        <dbReference type="Rhea" id="RHEA-COMP:9637"/>
        <dbReference type="Rhea" id="RHEA-COMP:9685"/>
        <dbReference type="ChEBI" id="CHEBI:15378"/>
        <dbReference type="ChEBI" id="CHEBI:16526"/>
        <dbReference type="ChEBI" id="CHEBI:64479"/>
        <dbReference type="ChEBI" id="CHEBI:78449"/>
        <dbReference type="ChEBI" id="CHEBI:78463"/>
        <dbReference type="ChEBI" id="CHEBI:78464"/>
    </reaction>
    <physiologicalReaction direction="left-to-right" evidence="47">
        <dbReference type="Rhea" id="RHEA:41853"/>
    </physiologicalReaction>
</comment>
<comment type="catalytic activity">
    <reaction evidence="30">
        <text>(2E)-dodecenoyl-[ACP] + NADPH + H(+) = dodecanoyl-[ACP] + NADP(+)</text>
        <dbReference type="Rhea" id="RHEA:41880"/>
        <dbReference type="Rhea" id="RHEA-COMP:9643"/>
        <dbReference type="Rhea" id="RHEA-COMP:9644"/>
        <dbReference type="ChEBI" id="CHEBI:15378"/>
        <dbReference type="ChEBI" id="CHEBI:57783"/>
        <dbReference type="ChEBI" id="CHEBI:58349"/>
        <dbReference type="ChEBI" id="CHEBI:65264"/>
        <dbReference type="ChEBI" id="CHEBI:78472"/>
    </reaction>
    <physiologicalReaction direction="left-to-right" evidence="30">
        <dbReference type="Rhea" id="RHEA:41881"/>
    </physiologicalReaction>
</comment>
<evidence type="ECO:0000256" key="48">
    <source>
        <dbReference type="ARBA" id="ARBA00054155"/>
    </source>
</evidence>
<comment type="catalytic activity">
    <reaction evidence="25">
        <text>(2E)-hexadecenoyl-[ACP] + NADPH + H(+) = hexadecanoyl-[ACP] + NADP(+)</text>
        <dbReference type="Rhea" id="RHEA:41912"/>
        <dbReference type="Rhea" id="RHEA-COMP:9651"/>
        <dbReference type="Rhea" id="RHEA-COMP:9652"/>
        <dbReference type="ChEBI" id="CHEBI:15378"/>
        <dbReference type="ChEBI" id="CHEBI:57783"/>
        <dbReference type="ChEBI" id="CHEBI:58349"/>
        <dbReference type="ChEBI" id="CHEBI:78481"/>
        <dbReference type="ChEBI" id="CHEBI:78483"/>
    </reaction>
    <physiologicalReaction direction="left-to-right" evidence="25">
        <dbReference type="Rhea" id="RHEA:41913"/>
    </physiologicalReaction>
</comment>
<evidence type="ECO:0000256" key="41">
    <source>
        <dbReference type="ARBA" id="ARBA00049171"/>
    </source>
</evidence>
<dbReference type="InterPro" id="IPR042104">
    <property type="entry name" value="PKS_dehydratase_sf"/>
</dbReference>
<evidence type="ECO:0000256" key="20">
    <source>
        <dbReference type="ARBA" id="ARBA00047400"/>
    </source>
</evidence>
<evidence type="ECO:0000256" key="13">
    <source>
        <dbReference type="ARBA" id="ARBA00023398"/>
    </source>
</evidence>
<dbReference type="GO" id="GO:0019171">
    <property type="term" value="F:(3R)-hydroxyacyl-[acyl-carrier-protein] dehydratase activity"/>
    <property type="evidence" value="ECO:0007669"/>
    <property type="project" value="UniProtKB-EC"/>
</dbReference>
<sequence length="2421" mass="269391">MNKTTQNNLTTKEPIALVGIGCKFPGNVNGPSQFWDALKNGENGISEVPSDRWDIKSYYNPDPNRAGKIKSFKGGFIDDIKEFDAEFYGIYPKEADRIDPQQRLLLQASFEAMEDAGAKLEDMKGSKTSVFMGVFMNDYWDIQASSEQKDKISAHVPMGVSLTSIANRLSYVYDLKGPSVTLDTACSSSLVGVHLACNSIWNGEAEQALAGGVNLILRPESSIMMSKGNFLCPDGYCKPFSSKANGYVRSEGAGVVLLMPLSKAIENGYNIYATIKGSAVNSDGYTEDGFTVPSPDSQAVMLNDACEAAGVSPLDVQYVEAHGTGTPVGDPIETKAFSMVFGKERAKNDPLIIGSVKSNIGHLEAAAGIAGLIKASLCVKNKQIPQILHFDNPNPNIPFSDYNLKVADRLLDFPHQDKKLLVGVNSFGAGGTNAHVVLEEFIPEVKDSNTLNNIKDVSIFSISGQTAQALNANILQYIDFIESSELSLEEICKSTLKHRSNLNHKFAASVRNKTELIDALNAYLEGENRPGIIAQQEVSDFIPKVGFIYSGQGPQWFAMGRQLIENDEKFKNIILKIESYFSEIANWSLLEEMLKSEEDSKISDTRIAQPAIMAIQIALTELWKRNGIMPEGVVGHSIGEVAAAYASGSLTLKQAVQVIYHRSRGQNKASGKGKMLAVGKDLEFCLEAIKGHEDRVSIGAINGPEMITLSGDTEPLEEIAAKLDKQDIFHRFLRVTVPFHSHHMEELKDELIDSLSDLIPAKATLPLYSTVTGKLENGKHLISEYWYANVREAVYFSQALEEMIKDGFNTFIEIAPHPVLAAGAEQLLNKMDKKGVLLPSIRRKEDEAVIFNRSLAHLSQLGVTLDLEKIFPNVKTTIDLPKYAWQKQTYWFETREHEDQRIGRRQHPYLKREIKSSVHANNLTWEVELDKEVHPFIEDHKVDGVIIFPGTGHLEIARAAAEASFGEKFAFLENVNFESALFLPDEGDIPHIRLEVSSEEGKYWITTQEKNAADKNVWTKHSNGKINYIGDEFNRNYAELNDIKGRVRYRKPITPMYKELKSGGLYYGDTFKAVTGLWTADGEVLSEVSLHNSLDYGIEQYGIHPAILDACLHTIFAAKQSTEEEKRGIYLPVHIDRFKMFDQPGTKKVWSYVKVKEASNDYLKGDYIIFNDEGQIIAEIQGLDCKYIQGSRGESKYDAYKGCYEYEWIQSSGLEEMEASENKHVLIFGDNLSKSDSLRNELSSKGAKVSSILDINSAESIDRHIKFVDFSNDEAIKEALGQIINAQKIDQIIILPSLDAGFDENMAALDLDSQQSKMSMKVISILKVISEQNITPKTWILSTGNEIVTGEETEINLPLAGLYGIGRVMINEYPQVPVQIVDMPQSIEEEDWLALTDTLFWKNNKIKEKEFAIRNGELFFRRLNPVNGETVEMELGAKNVSSTGNPYRAEVQDKGILDSMRMREFKPQTIEANDVEIEVKAVGLNFKDVMNSMSMLEDEAVEGGVAGKTLGLECSGIVKTVGENVTEFKSGDEVIAWTAHGLAGLTTTSKHCVVKKPENISFKEAASLTVVFLTAHYSLNYLGRMRKGDRVLIHAASGGVGIAAIQLAQLVGAEVYATAGSEEKREFVRNMGVKFVYDSRSLHFYDNIMKDTNGEGVDIVLNSLPGKYLTQSMRCLRSFGRFIEIGKADIYDDAMLSLKKFGQNISFHAVDLDRLMLQRPQLGQDLYLEIASMFANGELKPHPIKSFPMSKASEALQYLTKVQHIGKVVISNENDQVEMLPTNQIHFDSEFTYVVTGGASGFGLELAKWLVDEGARNLVLISRSGAKSDYDKEVIANMEQLGAKISLPKVDITDEQAIADLFQNLPNEGFPQVKGIIHSAAVLADSTIANLTEERFKQVFNPKVLGAWNLHKASEGQPLDFFLMLSSISSVFGLPGQANYSAANNFLDKLAIYRQQKGLAGNSVNIGVLGNYAGMSRDGGNVLNVLSNQGWVILTLKQIKEKIAKIILQNKSVRMAANIDWKRFREFFIHLNNDARFAHLMNSDAQKDGGSSATLKDQLLSDVEKSNDILIEKLTEALAKVLGTSPEKIDPATPISNLGLDSLMLNQLRNWILQKVEVNYPLMKIAKGPSLVDLSADLIQSLNEESDEESESTSIDPANNLSDDVEMVNDWLLHVKNDNSEAAELRVFTFHPVGAGASMFGQFMLEAPENTDFYSFQLPGRENRGEEKPYSDMQELIPDMAEVILPLLDRPFAFFGHSFGGIVAFELIRYLRKHHGKHPVHLFCSGTIAPQLTGTWKNRDVISQTAIRSVSEERLFNLMSYIDDEDFVRQILPVMRNDMPLIMSYPYQAEEPLTCPITVFSAEEDEVVLALEMAKWEAQTNAEFRQEIVHGDHWFLSRNKDFVIQVLTEELNKTFSMEALA</sequence>
<evidence type="ECO:0000256" key="31">
    <source>
        <dbReference type="ARBA" id="ARBA00048289"/>
    </source>
</evidence>
<dbReference type="SMART" id="SM00827">
    <property type="entry name" value="PKS_AT"/>
    <property type="match status" value="1"/>
</dbReference>
<dbReference type="PROSITE" id="PS52004">
    <property type="entry name" value="KS3_2"/>
    <property type="match status" value="1"/>
</dbReference>
<dbReference type="InterPro" id="IPR016039">
    <property type="entry name" value="Thiolase-like"/>
</dbReference>
<evidence type="ECO:0000256" key="22">
    <source>
        <dbReference type="ARBA" id="ARBA00047451"/>
    </source>
</evidence>
<feature type="domain" description="PKS/mFAS DH" evidence="52">
    <location>
        <begin position="907"/>
        <end position="1194"/>
    </location>
</feature>
<dbReference type="SUPFAM" id="SSF52151">
    <property type="entry name" value="FabD/lysophospholipase-like"/>
    <property type="match status" value="1"/>
</dbReference>
<dbReference type="SUPFAM" id="SSF50129">
    <property type="entry name" value="GroES-like"/>
    <property type="match status" value="1"/>
</dbReference>
<comment type="catalytic activity">
    <reaction evidence="39">
        <text>(2E)-octadecenoyl-[ACP] + NADPH + H(+) = octadecanoyl-[ACP] + NADP(+)</text>
        <dbReference type="Rhea" id="RHEA:41928"/>
        <dbReference type="Rhea" id="RHEA-COMP:9655"/>
        <dbReference type="Rhea" id="RHEA-COMP:9656"/>
        <dbReference type="ChEBI" id="CHEBI:15378"/>
        <dbReference type="ChEBI" id="CHEBI:57783"/>
        <dbReference type="ChEBI" id="CHEBI:58349"/>
        <dbReference type="ChEBI" id="CHEBI:78489"/>
        <dbReference type="ChEBI" id="CHEBI:78495"/>
    </reaction>
    <physiologicalReaction direction="left-to-right" evidence="39">
        <dbReference type="Rhea" id="RHEA:41929"/>
    </physiologicalReaction>
</comment>
<dbReference type="Pfam" id="PF16197">
    <property type="entry name" value="KAsynt_C_assoc"/>
    <property type="match status" value="1"/>
</dbReference>
<comment type="caution">
    <text evidence="53">The sequence shown here is derived from an EMBL/GenBank/DDBJ whole genome shotgun (WGS) entry which is preliminary data.</text>
</comment>
<evidence type="ECO:0000256" key="38">
    <source>
        <dbReference type="ARBA" id="ARBA00048935"/>
    </source>
</evidence>
<comment type="catalytic activity">
    <reaction evidence="23">
        <text>(2E)-butenoyl-[ACP] + NADPH + H(+) = butanoyl-[ACP] + NADP(+)</text>
        <dbReference type="Rhea" id="RHEA:41812"/>
        <dbReference type="Rhea" id="RHEA-COMP:9627"/>
        <dbReference type="Rhea" id="RHEA-COMP:9628"/>
        <dbReference type="ChEBI" id="CHEBI:15378"/>
        <dbReference type="ChEBI" id="CHEBI:57783"/>
        <dbReference type="ChEBI" id="CHEBI:58349"/>
        <dbReference type="ChEBI" id="CHEBI:78453"/>
        <dbReference type="ChEBI" id="CHEBI:78454"/>
    </reaction>
    <physiologicalReaction direction="left-to-right" evidence="23">
        <dbReference type="Rhea" id="RHEA:41813"/>
    </physiologicalReaction>
</comment>
<dbReference type="Gene3D" id="3.40.50.1820">
    <property type="entry name" value="alpha/beta hydrolase"/>
    <property type="match status" value="1"/>
</dbReference>
<evidence type="ECO:0000256" key="43">
    <source>
        <dbReference type="ARBA" id="ARBA00049414"/>
    </source>
</evidence>
<comment type="catalytic activity">
    <reaction evidence="37">
        <text>hexadecanoyl-[ACP] + H2O = hexadecanoate + holo-[ACP] + H(+)</text>
        <dbReference type="Rhea" id="RHEA:41932"/>
        <dbReference type="Rhea" id="RHEA-COMP:9652"/>
        <dbReference type="Rhea" id="RHEA-COMP:9685"/>
        <dbReference type="ChEBI" id="CHEBI:7896"/>
        <dbReference type="ChEBI" id="CHEBI:15377"/>
        <dbReference type="ChEBI" id="CHEBI:15378"/>
        <dbReference type="ChEBI" id="CHEBI:64479"/>
        <dbReference type="ChEBI" id="CHEBI:78483"/>
        <dbReference type="EC" id="3.1.2.14"/>
    </reaction>
    <physiologicalReaction direction="left-to-right" evidence="37">
        <dbReference type="Rhea" id="RHEA:41933"/>
    </physiologicalReaction>
</comment>
<evidence type="ECO:0000256" key="1">
    <source>
        <dbReference type="ARBA" id="ARBA00005189"/>
    </source>
</evidence>
<dbReference type="InterPro" id="IPR014031">
    <property type="entry name" value="Ketoacyl_synth_C"/>
</dbReference>
<dbReference type="InterPro" id="IPR011032">
    <property type="entry name" value="GroES-like_sf"/>
</dbReference>
<evidence type="ECO:0000256" key="14">
    <source>
        <dbReference type="ARBA" id="ARBA00023399"/>
    </source>
</evidence>
<evidence type="ECO:0000256" key="2">
    <source>
        <dbReference type="ARBA" id="ARBA00022450"/>
    </source>
</evidence>
<dbReference type="Pfam" id="PF08659">
    <property type="entry name" value="KR"/>
    <property type="match status" value="1"/>
</dbReference>
<dbReference type="SUPFAM" id="SSF53901">
    <property type="entry name" value="Thiolase-like"/>
    <property type="match status" value="1"/>
</dbReference>
<evidence type="ECO:0000256" key="18">
    <source>
        <dbReference type="ARBA" id="ARBA00047300"/>
    </source>
</evidence>
<comment type="catalytic activity">
    <reaction evidence="18">
        <text>3-oxooctadecanoyl-[ACP] + NADPH + H(+) = (3R)-hydroxyoctadecanoyl-[ACP] + NADP(+)</text>
        <dbReference type="Rhea" id="RHEA:41920"/>
        <dbReference type="Rhea" id="RHEA-COMP:9653"/>
        <dbReference type="Rhea" id="RHEA-COMP:9654"/>
        <dbReference type="ChEBI" id="CHEBI:15378"/>
        <dbReference type="ChEBI" id="CHEBI:57783"/>
        <dbReference type="ChEBI" id="CHEBI:58349"/>
        <dbReference type="ChEBI" id="CHEBI:78487"/>
        <dbReference type="ChEBI" id="CHEBI:78488"/>
    </reaction>
    <physiologicalReaction direction="left-to-right" evidence="18">
        <dbReference type="Rhea" id="RHEA:41921"/>
    </physiologicalReaction>
</comment>
<proteinExistence type="predicted"/>
<evidence type="ECO:0000256" key="6">
    <source>
        <dbReference type="ARBA" id="ARBA00022898"/>
    </source>
</evidence>
<dbReference type="InterPro" id="IPR050444">
    <property type="entry name" value="Polyketide_Synthase"/>
</dbReference>
<dbReference type="InterPro" id="IPR020841">
    <property type="entry name" value="PKS_Beta-ketoAc_synthase_dom"/>
</dbReference>
<comment type="catalytic activity">
    <reaction evidence="26">
        <text>(2E)-hexenoyl-[ACP] + NADPH + H(+) = hexanoyl-[ACP] + NADP(+)</text>
        <dbReference type="Rhea" id="RHEA:41832"/>
        <dbReference type="Rhea" id="RHEA-COMP:9631"/>
        <dbReference type="Rhea" id="RHEA-COMP:9632"/>
        <dbReference type="ChEBI" id="CHEBI:15378"/>
        <dbReference type="ChEBI" id="CHEBI:57783"/>
        <dbReference type="ChEBI" id="CHEBI:58349"/>
        <dbReference type="ChEBI" id="CHEBI:78458"/>
        <dbReference type="ChEBI" id="CHEBI:78459"/>
    </reaction>
    <physiologicalReaction direction="left-to-right" evidence="26">
        <dbReference type="Rhea" id="RHEA:41833"/>
    </physiologicalReaction>
</comment>
<dbReference type="SMART" id="SM00829">
    <property type="entry name" value="PKS_ER"/>
    <property type="match status" value="1"/>
</dbReference>
<dbReference type="GO" id="GO:0004315">
    <property type="term" value="F:3-oxoacyl-[acyl-carrier-protein] synthase activity"/>
    <property type="evidence" value="ECO:0007669"/>
    <property type="project" value="UniProtKB-EC"/>
</dbReference>
<dbReference type="PROSITE" id="PS52019">
    <property type="entry name" value="PKS_MFAS_DH"/>
    <property type="match status" value="1"/>
</dbReference>
<dbReference type="InterPro" id="IPR001227">
    <property type="entry name" value="Ac_transferase_dom_sf"/>
</dbReference>
<evidence type="ECO:0000256" key="49">
    <source>
        <dbReference type="PROSITE-ProRule" id="PRU01363"/>
    </source>
</evidence>
<dbReference type="GO" id="GO:0031177">
    <property type="term" value="F:phosphopantetheine binding"/>
    <property type="evidence" value="ECO:0007669"/>
    <property type="project" value="InterPro"/>
</dbReference>
<evidence type="ECO:0000256" key="17">
    <source>
        <dbReference type="ARBA" id="ARBA00023442"/>
    </source>
</evidence>
<evidence type="ECO:0000256" key="28">
    <source>
        <dbReference type="ARBA" id="ARBA00047961"/>
    </source>
</evidence>
<protein>
    <submittedName>
        <fullName evidence="53">Polyketide synthase 12</fullName>
    </submittedName>
</protein>
<dbReference type="InterPro" id="IPR049900">
    <property type="entry name" value="PKS_mFAS_DH"/>
</dbReference>
<keyword evidence="6" id="KW-0663">Pyridoxal phosphate</keyword>
<dbReference type="InterPro" id="IPR001031">
    <property type="entry name" value="Thioesterase"/>
</dbReference>
<comment type="catalytic activity">
    <reaction evidence="22">
        <text>tetradecanoyl-[ACP] + malonyl-[ACP] + H(+) = 3-oxohexadecanoyl-[ACP] + holo-[ACP] + CO2</text>
        <dbReference type="Rhea" id="RHEA:41900"/>
        <dbReference type="Rhea" id="RHEA-COMP:9623"/>
        <dbReference type="Rhea" id="RHEA-COMP:9648"/>
        <dbReference type="Rhea" id="RHEA-COMP:9649"/>
        <dbReference type="Rhea" id="RHEA-COMP:9685"/>
        <dbReference type="ChEBI" id="CHEBI:15378"/>
        <dbReference type="ChEBI" id="CHEBI:16526"/>
        <dbReference type="ChEBI" id="CHEBI:64479"/>
        <dbReference type="ChEBI" id="CHEBI:78449"/>
        <dbReference type="ChEBI" id="CHEBI:78477"/>
        <dbReference type="ChEBI" id="CHEBI:78478"/>
    </reaction>
    <physiologicalReaction direction="left-to-right" evidence="22">
        <dbReference type="Rhea" id="RHEA:41901"/>
    </physiologicalReaction>
</comment>
<dbReference type="InterPro" id="IPR057326">
    <property type="entry name" value="KR_dom"/>
</dbReference>
<evidence type="ECO:0000256" key="21">
    <source>
        <dbReference type="ARBA" id="ARBA00047440"/>
    </source>
</evidence>
<comment type="catalytic activity">
    <reaction evidence="42">
        <text>3-oxododecanoyl-[ACP] + NADPH + H(+) = (3R)-hydroxydodecanoyl-[ACP] + NADP(+)</text>
        <dbReference type="Rhea" id="RHEA:41872"/>
        <dbReference type="Rhea" id="RHEA-COMP:9641"/>
        <dbReference type="Rhea" id="RHEA-COMP:9642"/>
        <dbReference type="ChEBI" id="CHEBI:15378"/>
        <dbReference type="ChEBI" id="CHEBI:57783"/>
        <dbReference type="ChEBI" id="CHEBI:58349"/>
        <dbReference type="ChEBI" id="CHEBI:78469"/>
        <dbReference type="ChEBI" id="CHEBI:78470"/>
    </reaction>
    <physiologicalReaction direction="left-to-right" evidence="42">
        <dbReference type="Rhea" id="RHEA:41873"/>
    </physiologicalReaction>
</comment>
<comment type="catalytic activity">
    <reaction evidence="36">
        <text>holo-[ACP] + acetyl-CoA = acetyl-[ACP] + CoA</text>
        <dbReference type="Rhea" id="RHEA:41788"/>
        <dbReference type="Rhea" id="RHEA-COMP:9621"/>
        <dbReference type="Rhea" id="RHEA-COMP:9685"/>
        <dbReference type="ChEBI" id="CHEBI:57287"/>
        <dbReference type="ChEBI" id="CHEBI:57288"/>
        <dbReference type="ChEBI" id="CHEBI:64479"/>
        <dbReference type="ChEBI" id="CHEBI:78446"/>
        <dbReference type="EC" id="2.3.1.38"/>
    </reaction>
    <physiologicalReaction direction="left-to-right" evidence="36">
        <dbReference type="Rhea" id="RHEA:41789"/>
    </physiologicalReaction>
</comment>
<comment type="catalytic activity">
    <reaction evidence="43">
        <text>3-oxohexadecanoyl-[ACP] + NADPH + H(+) = (3R)-hydroxyhexadecanoyl-[ACP] + NADP(+)</text>
        <dbReference type="Rhea" id="RHEA:41904"/>
        <dbReference type="Rhea" id="RHEA-COMP:9649"/>
        <dbReference type="Rhea" id="RHEA-COMP:9650"/>
        <dbReference type="ChEBI" id="CHEBI:15378"/>
        <dbReference type="ChEBI" id="CHEBI:57783"/>
        <dbReference type="ChEBI" id="CHEBI:58349"/>
        <dbReference type="ChEBI" id="CHEBI:78478"/>
        <dbReference type="ChEBI" id="CHEBI:78480"/>
    </reaction>
    <physiologicalReaction direction="left-to-right" evidence="43">
        <dbReference type="Rhea" id="RHEA:41905"/>
    </physiologicalReaction>
</comment>
<comment type="function">
    <text evidence="17">Fatty acid synthetase is a multifunctional enzyme that catalyzes the de novo biosynthesis of long-chain saturated fatty acids starting from acetyl-CoA and malonyl-CoA in the presence of NADPH. This multifunctional protein contains 7 catalytic activities and a site for the binding of the prosthetic group 4'-phosphopantetheine of the acyl carrier protein ([ACP]) domain.</text>
</comment>
<evidence type="ECO:0000256" key="40">
    <source>
        <dbReference type="ARBA" id="ARBA00049109"/>
    </source>
</evidence>
<evidence type="ECO:0000256" key="36">
    <source>
        <dbReference type="ARBA" id="ARBA00048691"/>
    </source>
</evidence>
<dbReference type="CDD" id="cd05195">
    <property type="entry name" value="enoyl_red"/>
    <property type="match status" value="1"/>
</dbReference>
<comment type="catalytic activity">
    <reaction evidence="19">
        <text>hexanoyl-[ACP] + malonyl-[ACP] + H(+) = 3-oxooctanoyl-[ACP] + holo-[ACP] + CO2</text>
        <dbReference type="Rhea" id="RHEA:41836"/>
        <dbReference type="Rhea" id="RHEA-COMP:9623"/>
        <dbReference type="Rhea" id="RHEA-COMP:9632"/>
        <dbReference type="Rhea" id="RHEA-COMP:9633"/>
        <dbReference type="Rhea" id="RHEA-COMP:9685"/>
        <dbReference type="ChEBI" id="CHEBI:15378"/>
        <dbReference type="ChEBI" id="CHEBI:16526"/>
        <dbReference type="ChEBI" id="CHEBI:64479"/>
        <dbReference type="ChEBI" id="CHEBI:78449"/>
        <dbReference type="ChEBI" id="CHEBI:78459"/>
        <dbReference type="ChEBI" id="CHEBI:78460"/>
    </reaction>
    <physiologicalReaction direction="left-to-right" evidence="19">
        <dbReference type="Rhea" id="RHEA:41837"/>
    </physiologicalReaction>
</comment>
<comment type="catalytic activity">
    <reaction evidence="44">
        <text>3-oxooctanoyl-[ACP] + NADPH + H(+) = (3R)-hydroxyoctanoyl-[ACP] + NADP(+)</text>
        <dbReference type="Rhea" id="RHEA:41840"/>
        <dbReference type="Rhea" id="RHEA-COMP:9633"/>
        <dbReference type="Rhea" id="RHEA-COMP:9634"/>
        <dbReference type="ChEBI" id="CHEBI:15378"/>
        <dbReference type="ChEBI" id="CHEBI:57783"/>
        <dbReference type="ChEBI" id="CHEBI:58349"/>
        <dbReference type="ChEBI" id="CHEBI:78460"/>
        <dbReference type="ChEBI" id="CHEBI:78461"/>
    </reaction>
    <physiologicalReaction direction="left-to-right" evidence="44">
        <dbReference type="Rhea" id="RHEA:41841"/>
    </physiologicalReaction>
</comment>
<evidence type="ECO:0000256" key="19">
    <source>
        <dbReference type="ARBA" id="ARBA00047394"/>
    </source>
</evidence>
<evidence type="ECO:0000256" key="35">
    <source>
        <dbReference type="ARBA" id="ARBA00048650"/>
    </source>
</evidence>
<comment type="catalytic activity">
    <reaction evidence="24">
        <text>dodecanoyl-[ACP] + malonyl-[ACP] + H(+) = 3-oxotetradecanoyl-[ACP] + holo-[ACP] + CO2</text>
        <dbReference type="Rhea" id="RHEA:41884"/>
        <dbReference type="Rhea" id="RHEA-COMP:9623"/>
        <dbReference type="Rhea" id="RHEA-COMP:9644"/>
        <dbReference type="Rhea" id="RHEA-COMP:9645"/>
        <dbReference type="Rhea" id="RHEA-COMP:9685"/>
        <dbReference type="ChEBI" id="CHEBI:15378"/>
        <dbReference type="ChEBI" id="CHEBI:16526"/>
        <dbReference type="ChEBI" id="CHEBI:64479"/>
        <dbReference type="ChEBI" id="CHEBI:65264"/>
        <dbReference type="ChEBI" id="CHEBI:78449"/>
        <dbReference type="ChEBI" id="CHEBI:78473"/>
    </reaction>
    <physiologicalReaction direction="left-to-right" evidence="24">
        <dbReference type="Rhea" id="RHEA:41885"/>
    </physiologicalReaction>
</comment>
<keyword evidence="54" id="KW-1185">Reference proteome</keyword>
<dbReference type="InterPro" id="IPR009081">
    <property type="entry name" value="PP-bd_ACP"/>
</dbReference>
<dbReference type="SMART" id="SM00822">
    <property type="entry name" value="PKS_KR"/>
    <property type="match status" value="1"/>
</dbReference>
<feature type="region of interest" description="N-terminal hotdog fold" evidence="49">
    <location>
        <begin position="907"/>
        <end position="1033"/>
    </location>
</feature>
<dbReference type="PANTHER" id="PTHR45681:SF6">
    <property type="entry name" value="POLYKETIDE SYNTHASE 37"/>
    <property type="match status" value="1"/>
</dbReference>
<feature type="region of interest" description="C-terminal hotdog fold" evidence="49">
    <location>
        <begin position="1048"/>
        <end position="1194"/>
    </location>
</feature>
<dbReference type="FunFam" id="3.40.50.720:FF:000209">
    <property type="entry name" value="Polyketide synthase Pks12"/>
    <property type="match status" value="1"/>
</dbReference>
<evidence type="ECO:0000256" key="4">
    <source>
        <dbReference type="ARBA" id="ARBA00022679"/>
    </source>
</evidence>
<dbReference type="SMART" id="SM00825">
    <property type="entry name" value="PKS_KS"/>
    <property type="match status" value="1"/>
</dbReference>
<dbReference type="SUPFAM" id="SSF47336">
    <property type="entry name" value="ACP-like"/>
    <property type="match status" value="1"/>
</dbReference>
<dbReference type="Gene3D" id="3.10.129.110">
    <property type="entry name" value="Polyketide synthase dehydratase"/>
    <property type="match status" value="1"/>
</dbReference>
<feature type="domain" description="Ketosynthase family 3 (KS3)" evidence="51">
    <location>
        <begin position="12"/>
        <end position="440"/>
    </location>
</feature>
<comment type="catalytic activity">
    <reaction evidence="8">
        <text>(3R)-hydroxyoctanoyl-[ACP] = (2E)-octenoyl-[ACP] + H2O</text>
        <dbReference type="Rhea" id="RHEA:41844"/>
        <dbReference type="Rhea" id="RHEA-COMP:9634"/>
        <dbReference type="Rhea" id="RHEA-COMP:9635"/>
        <dbReference type="ChEBI" id="CHEBI:15377"/>
        <dbReference type="ChEBI" id="CHEBI:78461"/>
        <dbReference type="ChEBI" id="CHEBI:78462"/>
    </reaction>
    <physiologicalReaction direction="left-to-right" evidence="8">
        <dbReference type="Rhea" id="RHEA:41845"/>
    </physiologicalReaction>
</comment>
<comment type="catalytic activity">
    <reaction evidence="16">
        <text>(3R)-hydroxybutanoyl-[ACP] = (2E)-butenoyl-[ACP] + H2O</text>
        <dbReference type="Rhea" id="RHEA:41808"/>
        <dbReference type="Rhea" id="RHEA-COMP:9626"/>
        <dbReference type="Rhea" id="RHEA-COMP:9627"/>
        <dbReference type="ChEBI" id="CHEBI:15377"/>
        <dbReference type="ChEBI" id="CHEBI:78451"/>
        <dbReference type="ChEBI" id="CHEBI:78453"/>
    </reaction>
    <physiologicalReaction direction="left-to-right" evidence="16">
        <dbReference type="Rhea" id="RHEA:41809"/>
    </physiologicalReaction>
</comment>
<feature type="active site" description="Proton acceptor; for dehydratase activity" evidence="49">
    <location>
        <position position="940"/>
    </location>
</feature>
<evidence type="ECO:0000256" key="44">
    <source>
        <dbReference type="ARBA" id="ARBA00049422"/>
    </source>
</evidence>
<comment type="catalytic activity">
    <reaction evidence="13">
        <text>(3R)-hydroxytetradecanoyl-[ACP] = (2E)-tetradecenoyl-[ACP] + H2O</text>
        <dbReference type="Rhea" id="RHEA:41892"/>
        <dbReference type="Rhea" id="RHEA-COMP:9646"/>
        <dbReference type="Rhea" id="RHEA-COMP:9647"/>
        <dbReference type="ChEBI" id="CHEBI:15377"/>
        <dbReference type="ChEBI" id="CHEBI:78474"/>
        <dbReference type="ChEBI" id="CHEBI:78475"/>
    </reaction>
    <physiologicalReaction direction="left-to-right" evidence="13">
        <dbReference type="Rhea" id="RHEA:41893"/>
    </physiologicalReaction>
</comment>
<evidence type="ECO:0000256" key="16">
    <source>
        <dbReference type="ARBA" id="ARBA00023402"/>
    </source>
</evidence>
<comment type="catalytic activity">
    <reaction evidence="12">
        <text>a (3R)-hydroxyacyl-[ACP] = a (2E)-enoyl-[ACP] + H2O</text>
        <dbReference type="Rhea" id="RHEA:13097"/>
        <dbReference type="Rhea" id="RHEA-COMP:9925"/>
        <dbReference type="Rhea" id="RHEA-COMP:9945"/>
        <dbReference type="ChEBI" id="CHEBI:15377"/>
        <dbReference type="ChEBI" id="CHEBI:78784"/>
        <dbReference type="ChEBI" id="CHEBI:78827"/>
        <dbReference type="EC" id="4.2.1.59"/>
    </reaction>
    <physiologicalReaction direction="left-to-right" evidence="12">
        <dbReference type="Rhea" id="RHEA:13098"/>
    </physiologicalReaction>
</comment>
<comment type="catalytic activity">
    <reaction evidence="34">
        <text>3-oxohexanoyl-[ACP] + NADPH + H(+) = (3R)-hydroxyhexanoyl-[ACP] + NADP(+)</text>
        <dbReference type="Rhea" id="RHEA:41824"/>
        <dbReference type="Rhea" id="RHEA-COMP:9629"/>
        <dbReference type="Rhea" id="RHEA-COMP:9630"/>
        <dbReference type="ChEBI" id="CHEBI:15378"/>
        <dbReference type="ChEBI" id="CHEBI:57783"/>
        <dbReference type="ChEBI" id="CHEBI:58349"/>
        <dbReference type="ChEBI" id="CHEBI:78456"/>
        <dbReference type="ChEBI" id="CHEBI:78457"/>
    </reaction>
    <physiologicalReaction direction="left-to-right" evidence="34">
        <dbReference type="Rhea" id="RHEA:41825"/>
    </physiologicalReaction>
</comment>
<dbReference type="InterPro" id="IPR013968">
    <property type="entry name" value="PKS_KR"/>
</dbReference>
<comment type="catalytic activity">
    <reaction evidence="15">
        <text>(3R)-hydroxyhexadecanoyl-[ACP] = (2E)-hexadecenoyl-[ACP] + H2O</text>
        <dbReference type="Rhea" id="RHEA:41908"/>
        <dbReference type="Rhea" id="RHEA-COMP:9650"/>
        <dbReference type="Rhea" id="RHEA-COMP:9651"/>
        <dbReference type="ChEBI" id="CHEBI:15377"/>
        <dbReference type="ChEBI" id="CHEBI:78480"/>
        <dbReference type="ChEBI" id="CHEBI:78481"/>
    </reaction>
    <physiologicalReaction direction="left-to-right" evidence="15">
        <dbReference type="Rhea" id="RHEA:41909"/>
    </physiologicalReaction>
</comment>
<evidence type="ECO:0000256" key="25">
    <source>
        <dbReference type="ARBA" id="ARBA00047810"/>
    </source>
</evidence>
<dbReference type="Pfam" id="PF00550">
    <property type="entry name" value="PP-binding"/>
    <property type="match status" value="1"/>
</dbReference>
<organism evidence="53 54">
    <name type="scientific">Aureibacter tunicatorum</name>
    <dbReference type="NCBI Taxonomy" id="866807"/>
    <lineage>
        <taxon>Bacteria</taxon>
        <taxon>Pseudomonadati</taxon>
        <taxon>Bacteroidota</taxon>
        <taxon>Cytophagia</taxon>
        <taxon>Cytophagales</taxon>
        <taxon>Persicobacteraceae</taxon>
        <taxon>Aureibacter</taxon>
    </lineage>
</organism>
<keyword evidence="3" id="KW-0597">Phosphoprotein</keyword>
<dbReference type="EMBL" id="JAVDQD010000005">
    <property type="protein sequence ID" value="MDR6240732.1"/>
    <property type="molecule type" value="Genomic_DNA"/>
</dbReference>
<comment type="catalytic activity">
    <reaction evidence="33">
        <text>a fatty acyl-[ACP] + malonyl-[ACP] + H(+) = a 3-oxoacyl-[ACP] + holo-[ACP] + CO2</text>
        <dbReference type="Rhea" id="RHEA:22836"/>
        <dbReference type="Rhea" id="RHEA-COMP:9623"/>
        <dbReference type="Rhea" id="RHEA-COMP:9685"/>
        <dbReference type="Rhea" id="RHEA-COMP:9916"/>
        <dbReference type="Rhea" id="RHEA-COMP:14125"/>
        <dbReference type="ChEBI" id="CHEBI:15378"/>
        <dbReference type="ChEBI" id="CHEBI:16526"/>
        <dbReference type="ChEBI" id="CHEBI:64479"/>
        <dbReference type="ChEBI" id="CHEBI:78449"/>
        <dbReference type="ChEBI" id="CHEBI:78776"/>
        <dbReference type="ChEBI" id="CHEBI:138651"/>
        <dbReference type="EC" id="2.3.1.41"/>
    </reaction>
    <physiologicalReaction direction="left-to-right" evidence="33">
        <dbReference type="Rhea" id="RHEA:22837"/>
    </physiologicalReaction>
</comment>
<dbReference type="Pfam" id="PF00109">
    <property type="entry name" value="ketoacyl-synt"/>
    <property type="match status" value="1"/>
</dbReference>
<accession>A0AAE4BUG5</accession>
<evidence type="ECO:0000256" key="7">
    <source>
        <dbReference type="ARBA" id="ARBA00023268"/>
    </source>
</evidence>
<dbReference type="Gene3D" id="3.40.47.10">
    <property type="match status" value="1"/>
</dbReference>
<dbReference type="SUPFAM" id="SSF53474">
    <property type="entry name" value="alpha/beta-Hydrolases"/>
    <property type="match status" value="1"/>
</dbReference>
<dbReference type="InterPro" id="IPR020843">
    <property type="entry name" value="ER"/>
</dbReference>
<keyword evidence="2" id="KW-0596">Phosphopantetheine</keyword>
<name>A0AAE4BUG5_9BACT</name>
<evidence type="ECO:0000259" key="52">
    <source>
        <dbReference type="PROSITE" id="PS52019"/>
    </source>
</evidence>
<dbReference type="InterPro" id="IPR014043">
    <property type="entry name" value="Acyl_transferase_dom"/>
</dbReference>
<dbReference type="Proteomes" id="UP001185092">
    <property type="component" value="Unassembled WGS sequence"/>
</dbReference>
<reference evidence="53" key="1">
    <citation type="submission" date="2023-07" db="EMBL/GenBank/DDBJ databases">
        <title>Genomic Encyclopedia of Type Strains, Phase IV (KMG-IV): sequencing the most valuable type-strain genomes for metagenomic binning, comparative biology and taxonomic classification.</title>
        <authorList>
            <person name="Goeker M."/>
        </authorList>
    </citation>
    <scope>NUCLEOTIDE SEQUENCE</scope>
    <source>
        <strain evidence="53">DSM 26174</strain>
    </source>
</reference>
<dbReference type="Pfam" id="PF00698">
    <property type="entry name" value="Acyl_transf_1"/>
    <property type="match status" value="1"/>
</dbReference>
<evidence type="ECO:0000313" key="54">
    <source>
        <dbReference type="Proteomes" id="UP001185092"/>
    </source>
</evidence>
<dbReference type="InterPro" id="IPR049551">
    <property type="entry name" value="PKS_DH_C"/>
</dbReference>
<dbReference type="Gene3D" id="3.40.50.720">
    <property type="entry name" value="NAD(P)-binding Rossmann-like Domain"/>
    <property type="match status" value="3"/>
</dbReference>
<dbReference type="FunFam" id="3.40.47.10:FF:000019">
    <property type="entry name" value="Polyketide synthase type I"/>
    <property type="match status" value="1"/>
</dbReference>
<evidence type="ECO:0000256" key="47">
    <source>
        <dbReference type="ARBA" id="ARBA00049533"/>
    </source>
</evidence>
<dbReference type="Gene3D" id="3.30.70.3290">
    <property type="match status" value="1"/>
</dbReference>
<evidence type="ECO:0000256" key="27">
    <source>
        <dbReference type="ARBA" id="ARBA00047953"/>
    </source>
</evidence>
<dbReference type="InterPro" id="IPR016035">
    <property type="entry name" value="Acyl_Trfase/lysoPLipase"/>
</dbReference>
<feature type="domain" description="Carrier" evidence="50">
    <location>
        <begin position="2065"/>
        <end position="2142"/>
    </location>
</feature>
<dbReference type="Gene3D" id="3.90.180.10">
    <property type="entry name" value="Medium-chain alcohol dehydrogenases, catalytic domain"/>
    <property type="match status" value="1"/>
</dbReference>
<keyword evidence="4" id="KW-0808">Transferase</keyword>
<dbReference type="InterPro" id="IPR020806">
    <property type="entry name" value="PKS_PP-bd"/>
</dbReference>
<comment type="catalytic activity">
    <reaction evidence="21">
        <text>3-oxodecanoyl-[ACP] + NADPH + H(+) = (3R)-hydroxydecanoyl-[ACP] + NADP(+)</text>
        <dbReference type="Rhea" id="RHEA:41856"/>
        <dbReference type="Rhea" id="RHEA-COMP:9637"/>
        <dbReference type="Rhea" id="RHEA-COMP:9638"/>
        <dbReference type="ChEBI" id="CHEBI:15378"/>
        <dbReference type="ChEBI" id="CHEBI:57783"/>
        <dbReference type="ChEBI" id="CHEBI:58349"/>
        <dbReference type="ChEBI" id="CHEBI:78464"/>
        <dbReference type="ChEBI" id="CHEBI:78466"/>
    </reaction>
    <physiologicalReaction direction="left-to-right" evidence="21">
        <dbReference type="Rhea" id="RHEA:41857"/>
    </physiologicalReaction>
</comment>
<evidence type="ECO:0000256" key="12">
    <source>
        <dbReference type="ARBA" id="ARBA00023394"/>
    </source>
</evidence>
<evidence type="ECO:0000256" key="29">
    <source>
        <dbReference type="ARBA" id="ARBA00048051"/>
    </source>
</evidence>
<evidence type="ECO:0000313" key="53">
    <source>
        <dbReference type="EMBL" id="MDR6240732.1"/>
    </source>
</evidence>
<dbReference type="SMART" id="SM00823">
    <property type="entry name" value="PKS_PP"/>
    <property type="match status" value="1"/>
</dbReference>
<evidence type="ECO:0000256" key="37">
    <source>
        <dbReference type="ARBA" id="ARBA00048704"/>
    </source>
</evidence>
<dbReference type="Gene3D" id="3.40.366.10">
    <property type="entry name" value="Malonyl-Coenzyme A Acyl Carrier Protein, domain 2"/>
    <property type="match status" value="1"/>
</dbReference>
<dbReference type="SUPFAM" id="SSF51735">
    <property type="entry name" value="NAD(P)-binding Rossmann-fold domains"/>
    <property type="match status" value="3"/>
</dbReference>
<comment type="catalytic activity">
    <reaction evidence="29">
        <text>hexadecanoyl-[ACP] + malonyl-[ACP] + H(+) = 3-oxooctadecanoyl-[ACP] + holo-[ACP] + CO2</text>
        <dbReference type="Rhea" id="RHEA:41916"/>
        <dbReference type="Rhea" id="RHEA-COMP:9623"/>
        <dbReference type="Rhea" id="RHEA-COMP:9652"/>
        <dbReference type="Rhea" id="RHEA-COMP:9653"/>
        <dbReference type="Rhea" id="RHEA-COMP:9685"/>
        <dbReference type="ChEBI" id="CHEBI:15378"/>
        <dbReference type="ChEBI" id="CHEBI:16526"/>
        <dbReference type="ChEBI" id="CHEBI:64479"/>
        <dbReference type="ChEBI" id="CHEBI:78449"/>
        <dbReference type="ChEBI" id="CHEBI:78483"/>
        <dbReference type="ChEBI" id="CHEBI:78487"/>
    </reaction>
    <physiologicalReaction direction="left-to-right" evidence="29">
        <dbReference type="Rhea" id="RHEA:41917"/>
    </physiologicalReaction>
</comment>
<dbReference type="GO" id="GO:0004313">
    <property type="term" value="F:[acyl-carrier-protein] S-acetyltransferase activity"/>
    <property type="evidence" value="ECO:0007669"/>
    <property type="project" value="UniProtKB-EC"/>
</dbReference>
<keyword evidence="5" id="KW-0702">S-nitrosylation</keyword>
<comment type="catalytic activity">
    <reaction evidence="38">
        <text>3-oxotetradecanoyl-[ACP] + NADPH + H(+) = (3R)-hydroxytetradecanoyl-[ACP] + NADP(+)</text>
        <dbReference type="Rhea" id="RHEA:41888"/>
        <dbReference type="Rhea" id="RHEA-COMP:9645"/>
        <dbReference type="Rhea" id="RHEA-COMP:9646"/>
        <dbReference type="ChEBI" id="CHEBI:15378"/>
        <dbReference type="ChEBI" id="CHEBI:57783"/>
        <dbReference type="ChEBI" id="CHEBI:58349"/>
        <dbReference type="ChEBI" id="CHEBI:78473"/>
        <dbReference type="ChEBI" id="CHEBI:78474"/>
    </reaction>
    <physiologicalReaction direction="left-to-right" evidence="38">
        <dbReference type="Rhea" id="RHEA:41889"/>
    </physiologicalReaction>
</comment>
<evidence type="ECO:0000256" key="9">
    <source>
        <dbReference type="ARBA" id="ARBA00023351"/>
    </source>
</evidence>
<evidence type="ECO:0000256" key="39">
    <source>
        <dbReference type="ARBA" id="ARBA00049019"/>
    </source>
</evidence>
<comment type="catalytic activity">
    <reaction evidence="46">
        <text>(2E)-decenoyl-[ACP] + NADPH + H(+) = decanoyl-[ACP] + NADP(+)</text>
        <dbReference type="Rhea" id="RHEA:41864"/>
        <dbReference type="Rhea" id="RHEA-COMP:9639"/>
        <dbReference type="Rhea" id="RHEA-COMP:9640"/>
        <dbReference type="ChEBI" id="CHEBI:15378"/>
        <dbReference type="ChEBI" id="CHEBI:57783"/>
        <dbReference type="ChEBI" id="CHEBI:58349"/>
        <dbReference type="ChEBI" id="CHEBI:78467"/>
        <dbReference type="ChEBI" id="CHEBI:78468"/>
    </reaction>
    <physiologicalReaction direction="left-to-right" evidence="46">
        <dbReference type="Rhea" id="RHEA:41865"/>
    </physiologicalReaction>
</comment>
<dbReference type="InterPro" id="IPR016036">
    <property type="entry name" value="Malonyl_transacylase_ACP-bd"/>
</dbReference>
<comment type="catalytic activity">
    <reaction evidence="10">
        <text>(3R)-hydroxyhexanoyl-[ACP] = (2E)-hexenoyl-[ACP] + H2O</text>
        <dbReference type="Rhea" id="RHEA:41828"/>
        <dbReference type="Rhea" id="RHEA-COMP:9630"/>
        <dbReference type="Rhea" id="RHEA-COMP:9631"/>
        <dbReference type="ChEBI" id="CHEBI:15377"/>
        <dbReference type="ChEBI" id="CHEBI:78457"/>
        <dbReference type="ChEBI" id="CHEBI:78458"/>
    </reaction>
    <physiologicalReaction direction="left-to-right" evidence="10">
        <dbReference type="Rhea" id="RHEA:41829"/>
    </physiologicalReaction>
</comment>
<dbReference type="Pfam" id="PF02801">
    <property type="entry name" value="Ketoacyl-synt_C"/>
    <property type="match status" value="1"/>
</dbReference>
<dbReference type="InterPro" id="IPR049552">
    <property type="entry name" value="PKS_DH_N"/>
</dbReference>
<dbReference type="InterPro" id="IPR036736">
    <property type="entry name" value="ACP-like_sf"/>
</dbReference>